<evidence type="ECO:0000256" key="1">
    <source>
        <dbReference type="SAM" id="MobiDB-lite"/>
    </source>
</evidence>
<evidence type="ECO:0000256" key="2">
    <source>
        <dbReference type="SAM" id="Phobius"/>
    </source>
</evidence>
<organism evidence="3 4">
    <name type="scientific">Marasmius oreades</name>
    <name type="common">fairy-ring Marasmius</name>
    <dbReference type="NCBI Taxonomy" id="181124"/>
    <lineage>
        <taxon>Eukaryota</taxon>
        <taxon>Fungi</taxon>
        <taxon>Dikarya</taxon>
        <taxon>Basidiomycota</taxon>
        <taxon>Agaricomycotina</taxon>
        <taxon>Agaricomycetes</taxon>
        <taxon>Agaricomycetidae</taxon>
        <taxon>Agaricales</taxon>
        <taxon>Marasmiineae</taxon>
        <taxon>Marasmiaceae</taxon>
        <taxon>Marasmius</taxon>
    </lineage>
</organism>
<dbReference type="Proteomes" id="UP001049176">
    <property type="component" value="Chromosome 1"/>
</dbReference>
<evidence type="ECO:0000313" key="3">
    <source>
        <dbReference type="EMBL" id="KAG7098506.1"/>
    </source>
</evidence>
<feature type="transmembrane region" description="Helical" evidence="2">
    <location>
        <begin position="20"/>
        <end position="40"/>
    </location>
</feature>
<comment type="caution">
    <text evidence="3">The sequence shown here is derived from an EMBL/GenBank/DDBJ whole genome shotgun (WGS) entry which is preliminary data.</text>
</comment>
<keyword evidence="2" id="KW-1133">Transmembrane helix</keyword>
<gene>
    <name evidence="3" type="ORF">E1B28_000450</name>
</gene>
<protein>
    <submittedName>
        <fullName evidence="3">Uncharacterized protein</fullName>
    </submittedName>
</protein>
<dbReference type="EMBL" id="CM032181">
    <property type="protein sequence ID" value="KAG7098506.1"/>
    <property type="molecule type" value="Genomic_DNA"/>
</dbReference>
<reference evidence="3" key="1">
    <citation type="journal article" date="2021" name="Genome Biol. Evol.">
        <title>The assembled and annotated genome of the fairy-ring fungus Marasmius oreades.</title>
        <authorList>
            <person name="Hiltunen M."/>
            <person name="Ament-Velasquez S.L."/>
            <person name="Johannesson H."/>
        </authorList>
    </citation>
    <scope>NUCLEOTIDE SEQUENCE</scope>
    <source>
        <strain evidence="3">03SP1</strain>
    </source>
</reference>
<name>A0A9P7V1G0_9AGAR</name>
<sequence length="249" mass="27608">MPDPETQSSHKQAPRPSPLFNSLFAGTIAASVLISSAFWLRRRKNIQFSGSPPRTTIKRGGPNRFHLPTSSSSDFGPPKRVVIQRAHALPQLSYSPPPPEESPPSTEEGTPEDLNKEPVQLDFNPAFLTIKAFGIATFAVAIGTIGLVWGVKNTMGVDTTEQFAQRMRELIITRMPILSSRIHRSHLDENAGLKLHLDPHWNWDKAEERLKDAYDKDGISGWVEAAVRELEAEEAVERGKRAITESGGR</sequence>
<feature type="region of interest" description="Disordered" evidence="1">
    <location>
        <begin position="49"/>
        <end position="117"/>
    </location>
</feature>
<keyword evidence="4" id="KW-1185">Reference proteome</keyword>
<keyword evidence="2" id="KW-0812">Transmembrane</keyword>
<keyword evidence="2" id="KW-0472">Membrane</keyword>
<dbReference type="OrthoDB" id="5346979at2759"/>
<evidence type="ECO:0000313" key="4">
    <source>
        <dbReference type="Proteomes" id="UP001049176"/>
    </source>
</evidence>
<feature type="transmembrane region" description="Helical" evidence="2">
    <location>
        <begin position="132"/>
        <end position="151"/>
    </location>
</feature>
<dbReference type="KEGG" id="more:E1B28_000450"/>
<accession>A0A9P7V1G0</accession>
<proteinExistence type="predicted"/>
<dbReference type="RefSeq" id="XP_043014976.1">
    <property type="nucleotide sequence ID" value="XM_043146274.1"/>
</dbReference>
<dbReference type="GeneID" id="66069526"/>
<dbReference type="AlphaFoldDB" id="A0A9P7V1G0"/>